<reference evidence="1" key="1">
    <citation type="journal article" date="2023" name="G3 (Bethesda)">
        <title>A reference genome for the long-term kleptoplast-retaining sea slug Elysia crispata morphotype clarki.</title>
        <authorList>
            <person name="Eastman K.E."/>
            <person name="Pendleton A.L."/>
            <person name="Shaikh M.A."/>
            <person name="Suttiyut T."/>
            <person name="Ogas R."/>
            <person name="Tomko P."/>
            <person name="Gavelis G."/>
            <person name="Widhalm J.R."/>
            <person name="Wisecaver J.H."/>
        </authorList>
    </citation>
    <scope>NUCLEOTIDE SEQUENCE</scope>
    <source>
        <strain evidence="1">ECLA1</strain>
    </source>
</reference>
<dbReference type="AlphaFoldDB" id="A0AAE1A0D5"/>
<keyword evidence="2" id="KW-1185">Reference proteome</keyword>
<evidence type="ECO:0000313" key="2">
    <source>
        <dbReference type="Proteomes" id="UP001283361"/>
    </source>
</evidence>
<evidence type="ECO:0000313" key="1">
    <source>
        <dbReference type="EMBL" id="KAK3779003.1"/>
    </source>
</evidence>
<gene>
    <name evidence="1" type="ORF">RRG08_034261</name>
</gene>
<dbReference type="Proteomes" id="UP001283361">
    <property type="component" value="Unassembled WGS sequence"/>
</dbReference>
<protein>
    <submittedName>
        <fullName evidence="1">Uncharacterized protein</fullName>
    </submittedName>
</protein>
<name>A0AAE1A0D5_9GAST</name>
<proteinExistence type="predicted"/>
<dbReference type="EMBL" id="JAWDGP010002890">
    <property type="protein sequence ID" value="KAK3779003.1"/>
    <property type="molecule type" value="Genomic_DNA"/>
</dbReference>
<comment type="caution">
    <text evidence="1">The sequence shown here is derived from an EMBL/GenBank/DDBJ whole genome shotgun (WGS) entry which is preliminary data.</text>
</comment>
<sequence length="104" mass="11923">MHVISLIKLFAHTSSLCGGKRVKSNGMLKRSAYDLHLLNIMKQSVPAASTRVNEIHSTRQLSQMVPEGSEKARDIYKIVYWRSVHVCHRTSWKRVTCSIQRNIC</sequence>
<accession>A0AAE1A0D5</accession>
<organism evidence="1 2">
    <name type="scientific">Elysia crispata</name>
    <name type="common">lettuce slug</name>
    <dbReference type="NCBI Taxonomy" id="231223"/>
    <lineage>
        <taxon>Eukaryota</taxon>
        <taxon>Metazoa</taxon>
        <taxon>Spiralia</taxon>
        <taxon>Lophotrochozoa</taxon>
        <taxon>Mollusca</taxon>
        <taxon>Gastropoda</taxon>
        <taxon>Heterobranchia</taxon>
        <taxon>Euthyneura</taxon>
        <taxon>Panpulmonata</taxon>
        <taxon>Sacoglossa</taxon>
        <taxon>Placobranchoidea</taxon>
        <taxon>Plakobranchidae</taxon>
        <taxon>Elysia</taxon>
    </lineage>
</organism>